<dbReference type="RefSeq" id="WP_062286092.1">
    <property type="nucleotide sequence ID" value="NZ_LTBC01000024.1"/>
</dbReference>
<gene>
    <name evidence="5" type="primary">pulG_2</name>
    <name evidence="5" type="ORF">MOMUL_29820</name>
</gene>
<dbReference type="PRINTS" id="PR00813">
    <property type="entry name" value="BCTERIALGSPG"/>
</dbReference>
<comment type="caution">
    <text evidence="5">The sequence shown here is derived from an EMBL/GenBank/DDBJ whole genome shotgun (WGS) entry which is preliminary data.</text>
</comment>
<evidence type="ECO:0000256" key="3">
    <source>
        <dbReference type="SAM" id="Phobius"/>
    </source>
</evidence>
<proteinExistence type="predicted"/>
<dbReference type="PROSITE" id="PS00409">
    <property type="entry name" value="PROKAR_NTER_METHYL"/>
    <property type="match status" value="1"/>
</dbReference>
<dbReference type="Gene3D" id="3.30.700.10">
    <property type="entry name" value="Glycoprotein, Type 4 Pilin"/>
    <property type="match status" value="1"/>
</dbReference>
<keyword evidence="6" id="KW-1185">Reference proteome</keyword>
<dbReference type="Pfam" id="PF07963">
    <property type="entry name" value="N_methyl"/>
    <property type="match status" value="1"/>
</dbReference>
<feature type="transmembrane region" description="Helical" evidence="3">
    <location>
        <begin position="20"/>
        <end position="42"/>
    </location>
</feature>
<keyword evidence="3" id="KW-0472">Membrane</keyword>
<evidence type="ECO:0000259" key="4">
    <source>
        <dbReference type="Pfam" id="PF08334"/>
    </source>
</evidence>
<dbReference type="Proteomes" id="UP000075670">
    <property type="component" value="Unassembled WGS sequence"/>
</dbReference>
<sequence length="177" mass="19077">MSKLVRKARGFSRNQRGFTLVELLVVVAIIAILSAVLLPRLLGYTNQARVSRAMSDLASMRSVVEAYAADEGQGYYPTADNSSDGGIAKVLQARGIVWAAQANPVKDPWGSPYYYYVAPDAAGTSEQHYMIQSIGPDRKQNTADDIYCTDTASPAQGQPPAQSEDGTPWSLMVSSAQ</sequence>
<dbReference type="InterPro" id="IPR012902">
    <property type="entry name" value="N_methyl_site"/>
</dbReference>
<evidence type="ECO:0000256" key="1">
    <source>
        <dbReference type="ARBA" id="ARBA00022481"/>
    </source>
</evidence>
<dbReference type="OrthoDB" id="1787073at2"/>
<keyword evidence="3" id="KW-0812">Transmembrane</keyword>
<dbReference type="NCBIfam" id="TIGR02532">
    <property type="entry name" value="IV_pilin_GFxxxE"/>
    <property type="match status" value="1"/>
</dbReference>
<dbReference type="SUPFAM" id="SSF54523">
    <property type="entry name" value="Pili subunits"/>
    <property type="match status" value="1"/>
</dbReference>
<reference evidence="5 6" key="1">
    <citation type="submission" date="2016-02" db="EMBL/GenBank/DDBJ databases">
        <title>Genome sequence of Moorella mulderi DSM 14980.</title>
        <authorList>
            <person name="Poehlein A."/>
            <person name="Daniel R."/>
        </authorList>
    </citation>
    <scope>NUCLEOTIDE SEQUENCE [LARGE SCALE GENOMIC DNA]</scope>
    <source>
        <strain evidence="5 6">DSM 14980</strain>
    </source>
</reference>
<keyword evidence="3" id="KW-1133">Transmembrane helix</keyword>
<evidence type="ECO:0000313" key="6">
    <source>
        <dbReference type="Proteomes" id="UP000075670"/>
    </source>
</evidence>
<dbReference type="EMBL" id="LTBC01000024">
    <property type="protein sequence ID" value="KYH30649.1"/>
    <property type="molecule type" value="Genomic_DNA"/>
</dbReference>
<feature type="domain" description="Type II secretion system protein GspG C-terminal" evidence="4">
    <location>
        <begin position="40"/>
        <end position="144"/>
    </location>
</feature>
<organism evidence="5 6">
    <name type="scientific">Moorella mulderi DSM 14980</name>
    <dbReference type="NCBI Taxonomy" id="1122241"/>
    <lineage>
        <taxon>Bacteria</taxon>
        <taxon>Bacillati</taxon>
        <taxon>Bacillota</taxon>
        <taxon>Clostridia</taxon>
        <taxon>Neomoorellales</taxon>
        <taxon>Neomoorellaceae</taxon>
        <taxon>Neomoorella</taxon>
    </lineage>
</organism>
<dbReference type="GO" id="GO:0015628">
    <property type="term" value="P:protein secretion by the type II secretion system"/>
    <property type="evidence" value="ECO:0007669"/>
    <property type="project" value="InterPro"/>
</dbReference>
<evidence type="ECO:0000313" key="5">
    <source>
        <dbReference type="EMBL" id="KYH30649.1"/>
    </source>
</evidence>
<dbReference type="PANTHER" id="PTHR30093">
    <property type="entry name" value="GENERAL SECRETION PATHWAY PROTEIN G"/>
    <property type="match status" value="1"/>
</dbReference>
<protein>
    <submittedName>
        <fullName evidence="5">Type II secretion system protein G</fullName>
    </submittedName>
</protein>
<accession>A0A151ASM8</accession>
<dbReference type="InterPro" id="IPR000983">
    <property type="entry name" value="Bac_GSPG_pilin"/>
</dbReference>
<dbReference type="InterPro" id="IPR013545">
    <property type="entry name" value="T2SS_protein-GspG_C"/>
</dbReference>
<name>A0A151ASM8_9FIRM</name>
<dbReference type="Pfam" id="PF08334">
    <property type="entry name" value="T2SSG"/>
    <property type="match status" value="1"/>
</dbReference>
<evidence type="ECO:0000256" key="2">
    <source>
        <dbReference type="SAM" id="MobiDB-lite"/>
    </source>
</evidence>
<dbReference type="InterPro" id="IPR045584">
    <property type="entry name" value="Pilin-like"/>
</dbReference>
<feature type="region of interest" description="Disordered" evidence="2">
    <location>
        <begin position="140"/>
        <end position="177"/>
    </location>
</feature>
<keyword evidence="1" id="KW-0488">Methylation</keyword>
<dbReference type="AlphaFoldDB" id="A0A151ASM8"/>
<feature type="compositionally biased region" description="Polar residues" evidence="2">
    <location>
        <begin position="150"/>
        <end position="165"/>
    </location>
</feature>
<dbReference type="GO" id="GO:0015627">
    <property type="term" value="C:type II protein secretion system complex"/>
    <property type="evidence" value="ECO:0007669"/>
    <property type="project" value="InterPro"/>
</dbReference>